<protein>
    <submittedName>
        <fullName evidence="1">Uncharacterized protein</fullName>
    </submittedName>
</protein>
<evidence type="ECO:0000313" key="2">
    <source>
        <dbReference type="Proteomes" id="UP001396334"/>
    </source>
</evidence>
<name>A0ABR2SW01_9ROSI</name>
<organism evidence="1 2">
    <name type="scientific">Hibiscus sabdariffa</name>
    <name type="common">roselle</name>
    <dbReference type="NCBI Taxonomy" id="183260"/>
    <lineage>
        <taxon>Eukaryota</taxon>
        <taxon>Viridiplantae</taxon>
        <taxon>Streptophyta</taxon>
        <taxon>Embryophyta</taxon>
        <taxon>Tracheophyta</taxon>
        <taxon>Spermatophyta</taxon>
        <taxon>Magnoliopsida</taxon>
        <taxon>eudicotyledons</taxon>
        <taxon>Gunneridae</taxon>
        <taxon>Pentapetalae</taxon>
        <taxon>rosids</taxon>
        <taxon>malvids</taxon>
        <taxon>Malvales</taxon>
        <taxon>Malvaceae</taxon>
        <taxon>Malvoideae</taxon>
        <taxon>Hibiscus</taxon>
    </lineage>
</organism>
<accession>A0ABR2SW01</accession>
<gene>
    <name evidence="1" type="ORF">V6N11_026550</name>
</gene>
<keyword evidence="2" id="KW-1185">Reference proteome</keyword>
<sequence>MIPLKVRRNACFASNNSSAAASQQGPRAVTGRYQDQAVRPLQNFSPDRWGDRFITLPFTNSLLQTFHVLLVPQQQSDYLQYQFSGLLKMEQW</sequence>
<comment type="caution">
    <text evidence="1">The sequence shown here is derived from an EMBL/GenBank/DDBJ whole genome shotgun (WGS) entry which is preliminary data.</text>
</comment>
<proteinExistence type="predicted"/>
<dbReference type="EMBL" id="JBBPBN010000011">
    <property type="protein sequence ID" value="KAK9029433.1"/>
    <property type="molecule type" value="Genomic_DNA"/>
</dbReference>
<dbReference type="Proteomes" id="UP001396334">
    <property type="component" value="Unassembled WGS sequence"/>
</dbReference>
<evidence type="ECO:0000313" key="1">
    <source>
        <dbReference type="EMBL" id="KAK9029433.1"/>
    </source>
</evidence>
<reference evidence="1 2" key="1">
    <citation type="journal article" date="2024" name="G3 (Bethesda)">
        <title>Genome assembly of Hibiscus sabdariffa L. provides insights into metabolisms of medicinal natural products.</title>
        <authorList>
            <person name="Kim T."/>
        </authorList>
    </citation>
    <scope>NUCLEOTIDE SEQUENCE [LARGE SCALE GENOMIC DNA]</scope>
    <source>
        <strain evidence="1">TK-2024</strain>
        <tissue evidence="1">Old leaves</tissue>
    </source>
</reference>